<dbReference type="Proteomes" id="UP000193334">
    <property type="component" value="Chromosome"/>
</dbReference>
<dbReference type="InterPro" id="IPR036249">
    <property type="entry name" value="Thioredoxin-like_sf"/>
</dbReference>
<dbReference type="InterPro" id="IPR013766">
    <property type="entry name" value="Thioredoxin_domain"/>
</dbReference>
<proteinExistence type="predicted"/>
<organism evidence="2 3">
    <name type="scientific">Sedimentisphaera salicampi</name>
    <dbReference type="NCBI Taxonomy" id="1941349"/>
    <lineage>
        <taxon>Bacteria</taxon>
        <taxon>Pseudomonadati</taxon>
        <taxon>Planctomycetota</taxon>
        <taxon>Phycisphaerae</taxon>
        <taxon>Sedimentisphaerales</taxon>
        <taxon>Sedimentisphaeraceae</taxon>
        <taxon>Sedimentisphaera</taxon>
    </lineage>
</organism>
<dbReference type="CDD" id="cd02947">
    <property type="entry name" value="TRX_family"/>
    <property type="match status" value="1"/>
</dbReference>
<dbReference type="Gene3D" id="3.40.30.10">
    <property type="entry name" value="Glutaredoxin"/>
    <property type="match status" value="1"/>
</dbReference>
<dbReference type="STRING" id="1941349.STSP1_01921"/>
<evidence type="ECO:0000259" key="1">
    <source>
        <dbReference type="PROSITE" id="PS51352"/>
    </source>
</evidence>
<dbReference type="AlphaFoldDB" id="A0A1W6LNY9"/>
<dbReference type="EMBL" id="CP021023">
    <property type="protein sequence ID" value="ARN57510.1"/>
    <property type="molecule type" value="Genomic_DNA"/>
</dbReference>
<dbReference type="Pfam" id="PF00085">
    <property type="entry name" value="Thioredoxin"/>
    <property type="match status" value="1"/>
</dbReference>
<dbReference type="RefSeq" id="WP_085756148.1">
    <property type="nucleotide sequence ID" value="NZ_CP021023.1"/>
</dbReference>
<dbReference type="KEGG" id="pbp:STSP1_01921"/>
<keyword evidence="3" id="KW-1185">Reference proteome</keyword>
<name>A0A1W6LNY9_9BACT</name>
<feature type="domain" description="Thioredoxin" evidence="1">
    <location>
        <begin position="1"/>
        <end position="108"/>
    </location>
</feature>
<protein>
    <submittedName>
        <fullName evidence="2">Thioredoxin</fullName>
    </submittedName>
</protein>
<sequence length="111" mass="12570">MNQESNQTSTKDLSNRIKSGTWLVMFAAEWSSPCMRQAEILDAIEDSLREMGLRTAQLSSEVFPELAISWNILAYPTILILREGRVKCRLIGVQSAEAIWKAVDRINKKSN</sequence>
<evidence type="ECO:0000313" key="2">
    <source>
        <dbReference type="EMBL" id="ARN57510.1"/>
    </source>
</evidence>
<dbReference type="SUPFAM" id="SSF52833">
    <property type="entry name" value="Thioredoxin-like"/>
    <property type="match status" value="1"/>
</dbReference>
<evidence type="ECO:0000313" key="3">
    <source>
        <dbReference type="Proteomes" id="UP000193334"/>
    </source>
</evidence>
<dbReference type="PROSITE" id="PS51352">
    <property type="entry name" value="THIOREDOXIN_2"/>
    <property type="match status" value="1"/>
</dbReference>
<reference evidence="3" key="1">
    <citation type="submission" date="2017-04" db="EMBL/GenBank/DDBJ databases">
        <title>Comparative genomics and description of representatives of a novel lineage of planctomycetes thriving in anoxic sediments.</title>
        <authorList>
            <person name="Spring S."/>
            <person name="Bunk B."/>
            <person name="Sproer C."/>
        </authorList>
    </citation>
    <scope>NUCLEOTIDE SEQUENCE [LARGE SCALE GENOMIC DNA]</scope>
    <source>
        <strain evidence="3">ST-PulAB-D4</strain>
    </source>
</reference>
<gene>
    <name evidence="2" type="primary">trxA_2</name>
    <name evidence="2" type="ORF">STSP1_01921</name>
</gene>
<accession>A0A1W6LNY9</accession>